<feature type="domain" description="SMC hinge" evidence="7">
    <location>
        <begin position="526"/>
        <end position="643"/>
    </location>
</feature>
<dbReference type="RefSeq" id="WP_179977234.1">
    <property type="nucleotide sequence ID" value="NZ_JAJJPB010000006.1"/>
</dbReference>
<feature type="coiled-coil region" evidence="6">
    <location>
        <begin position="339"/>
        <end position="415"/>
    </location>
</feature>
<dbReference type="SUPFAM" id="SSF75553">
    <property type="entry name" value="Smc hinge domain"/>
    <property type="match status" value="1"/>
</dbReference>
<dbReference type="InterPro" id="IPR003395">
    <property type="entry name" value="RecF/RecN/SMC_N"/>
</dbReference>
<comment type="subunit">
    <text evidence="6">Homodimer.</text>
</comment>
<comment type="caution">
    <text evidence="8">The sequence shown here is derived from an EMBL/GenBank/DDBJ whole genome shotgun (WGS) entry which is preliminary data.</text>
</comment>
<dbReference type="InterPro" id="IPR027417">
    <property type="entry name" value="P-loop_NTPase"/>
</dbReference>
<dbReference type="Pfam" id="PF02463">
    <property type="entry name" value="SMC_N"/>
    <property type="match status" value="2"/>
</dbReference>
<comment type="function">
    <text evidence="6">Required for chromosome condensation and partitioning.</text>
</comment>
<dbReference type="InterPro" id="IPR036277">
    <property type="entry name" value="SMC_hinge_sf"/>
</dbReference>
<accession>A0ABS8N4Q8</accession>
<comment type="domain">
    <text evidence="6">Contains large globular domains required for ATP hydrolysis at each terminus and a third globular domain forming a flexible hinge near the middle of the molecule. These domains are separated by coiled-coil structures.</text>
</comment>
<dbReference type="Pfam" id="PF06470">
    <property type="entry name" value="SMC_hinge"/>
    <property type="match status" value="1"/>
</dbReference>
<keyword evidence="9" id="KW-1185">Reference proteome</keyword>
<dbReference type="SUPFAM" id="SSF52540">
    <property type="entry name" value="P-loop containing nucleoside triphosphate hydrolases"/>
    <property type="match status" value="1"/>
</dbReference>
<dbReference type="PIRSF" id="PIRSF005719">
    <property type="entry name" value="SMC"/>
    <property type="match status" value="1"/>
</dbReference>
<comment type="subcellular location">
    <subcellularLocation>
        <location evidence="6">Cytoplasm</location>
    </subcellularLocation>
</comment>
<dbReference type="NCBIfam" id="TIGR02168">
    <property type="entry name" value="SMC_prok_B"/>
    <property type="match status" value="1"/>
</dbReference>
<dbReference type="Proteomes" id="UP001165422">
    <property type="component" value="Unassembled WGS sequence"/>
</dbReference>
<keyword evidence="3 6" id="KW-0067">ATP-binding</keyword>
<dbReference type="HAMAP" id="MF_01894">
    <property type="entry name" value="Smc_prok"/>
    <property type="match status" value="1"/>
</dbReference>
<reference evidence="8" key="1">
    <citation type="submission" date="2021-11" db="EMBL/GenBank/DDBJ databases">
        <authorList>
            <person name="Qingchun L."/>
            <person name="Dong Z."/>
            <person name="Zongwei Q."/>
            <person name="Jia Z."/>
            <person name="Duotao L."/>
        </authorList>
    </citation>
    <scope>NUCLEOTIDE SEQUENCE</scope>
    <source>
        <strain evidence="8">WLY-B-L2</strain>
    </source>
</reference>
<dbReference type="Gene3D" id="3.30.70.1620">
    <property type="match status" value="1"/>
</dbReference>
<dbReference type="InterPro" id="IPR011890">
    <property type="entry name" value="SMC_prok"/>
</dbReference>
<evidence type="ECO:0000256" key="3">
    <source>
        <dbReference type="ARBA" id="ARBA00022840"/>
    </source>
</evidence>
<feature type="coiled-coil region" evidence="6">
    <location>
        <begin position="965"/>
        <end position="1041"/>
    </location>
</feature>
<evidence type="ECO:0000256" key="6">
    <source>
        <dbReference type="HAMAP-Rule" id="MF_01894"/>
    </source>
</evidence>
<evidence type="ECO:0000256" key="5">
    <source>
        <dbReference type="ARBA" id="ARBA00023125"/>
    </source>
</evidence>
<dbReference type="PANTHER" id="PTHR43977">
    <property type="entry name" value="STRUCTURAL MAINTENANCE OF CHROMOSOMES PROTEIN 3"/>
    <property type="match status" value="1"/>
</dbReference>
<dbReference type="InterPro" id="IPR024704">
    <property type="entry name" value="SMC"/>
</dbReference>
<evidence type="ECO:0000313" key="9">
    <source>
        <dbReference type="Proteomes" id="UP001165422"/>
    </source>
</evidence>
<dbReference type="CDD" id="cd03278">
    <property type="entry name" value="ABC_SMC_barmotin"/>
    <property type="match status" value="1"/>
</dbReference>
<comment type="similarity">
    <text evidence="6">Belongs to the SMC family.</text>
</comment>
<name>A0ABS8N4Q8_9CLOT</name>
<sequence length="1187" mass="136847">MFLKTIGMRGFKSFADKTELVFTDGITSIVGPNGSGKSNISDAVKWVLGEQSIKNLRGGKMEDVIFAGTQFRKPVGLCQVSLTLDNTDKKLPIDYSDVTISRRLYRSGESEYYINNTQCRLKDINELFMDTGIGREGYSIIGQGNIESILNGKPEDRRGILEEAAGIVKFRWRKEESEKKLENTHINLLRIGDILESYRGRLEPLEIERKKANEFLKLSKKLREMKINMLIHSIEKLEDKIDKIKKSSESAEQDTKELNSEFVELKLNVSQLNEEMENLNRENTSRRKNYYENRERVQKASSDVKLLVQQTESIKKVIEKDMLELNVIEDKRVQNMQQKKIQEDTLSELKITKKEISDELEEQNNFVKIIEKSIEEKEDLYRNLKEDEIEHLRNISSLKNDIISIKKDIRDMTEKIQSMKTSCESYIHSIKINSNTKKMVLLKMDDIESRVKEYQFNIDENRKKILKLNEVFSSRQKKLSELNAVYNKLEANHTMLVNLKEHYEGYNRAARVLMMEIKKGKLHITENDCFLVGEVITLEKKFETCIEIALGSSISNIITKDEIMAKTLIKYLKNNNMGRATFLPLTTIKGKKILKSDRLKNVKGYIGIASDLLECKSGFKKIMEYILGRTIICSDMDSALKIAKLSGYSFKIVTLLGDMVNPGGSLTGGSIRKKNSSIIGRKREIEEISTNIKDIQVKIQNLKEKISDNKEAMTRNNEDVLSLKDKIYAENIEKTKMKGQIDNIEGENSKLLENINISNREIEIISKNKANKEVKLQEEEGNLKILYEKQSQNNKHILQMEEELKNKKKDSENKKESLTQLKIKIAKTDENILNRSQELKRLEEEIKELDSKKSNINMEIEKCRRDIHDCELKKVTNFKNIDNAKLKIEELQGIMEENNLKITRLKDNIKMNNEKLEDLALVVNKKEQGLHKMQLSIAKLSTEKDNMYLKLKEDMEITYENALKYKNDIDNLNEYNEEILNLKNSISKLGAVNLGAIEEYDSLKEKVTFLSLQKEDLVKSKNELENVIDMMTEKMRMLFKKNFSKLRENFNSIFKELFNGGNADLILVNGDELTANIDITVQPPGKKLQNINLLSGGEKGLSAIALLFAILKIKPTPFCILDEIEAALDDANVMRYAKFLRKFAENTQFIIITHRKATMEVSDVMYGVTMEEKGISKIVSVDLKENY</sequence>
<organism evidence="8 9">
    <name type="scientific">Clostridium aromativorans</name>
    <dbReference type="NCBI Taxonomy" id="2836848"/>
    <lineage>
        <taxon>Bacteria</taxon>
        <taxon>Bacillati</taxon>
        <taxon>Bacillota</taxon>
        <taxon>Clostridia</taxon>
        <taxon>Eubacteriales</taxon>
        <taxon>Clostridiaceae</taxon>
        <taxon>Clostridium</taxon>
    </lineage>
</organism>
<dbReference type="EMBL" id="JAJJPB010000006">
    <property type="protein sequence ID" value="MCC9294646.1"/>
    <property type="molecule type" value="Genomic_DNA"/>
</dbReference>
<evidence type="ECO:0000256" key="4">
    <source>
        <dbReference type="ARBA" id="ARBA00023054"/>
    </source>
</evidence>
<dbReference type="Gene3D" id="3.40.50.300">
    <property type="entry name" value="P-loop containing nucleotide triphosphate hydrolases"/>
    <property type="match status" value="2"/>
</dbReference>
<evidence type="ECO:0000256" key="1">
    <source>
        <dbReference type="ARBA" id="ARBA00022490"/>
    </source>
</evidence>
<dbReference type="InterPro" id="IPR010935">
    <property type="entry name" value="SMC_hinge"/>
</dbReference>
<gene>
    <name evidence="6 8" type="primary">smc</name>
    <name evidence="8" type="ORF">LN736_07220</name>
</gene>
<keyword evidence="4 6" id="KW-0175">Coiled coil</keyword>
<feature type="binding site" evidence="6">
    <location>
        <begin position="32"/>
        <end position="39"/>
    </location>
    <ligand>
        <name>ATP</name>
        <dbReference type="ChEBI" id="CHEBI:30616"/>
    </ligand>
</feature>
<keyword evidence="5 6" id="KW-0238">DNA-binding</keyword>
<feature type="coiled-coil region" evidence="6">
    <location>
        <begin position="227"/>
        <end position="289"/>
    </location>
</feature>
<keyword evidence="2 6" id="KW-0547">Nucleotide-binding</keyword>
<dbReference type="Gene3D" id="1.20.1060.20">
    <property type="match status" value="1"/>
</dbReference>
<evidence type="ECO:0000256" key="2">
    <source>
        <dbReference type="ARBA" id="ARBA00022741"/>
    </source>
</evidence>
<evidence type="ECO:0000313" key="8">
    <source>
        <dbReference type="EMBL" id="MCC9294646.1"/>
    </source>
</evidence>
<protein>
    <recommendedName>
        <fullName evidence="6">Chromosome partition protein Smc</fullName>
    </recommendedName>
</protein>
<dbReference type="SMART" id="SM00968">
    <property type="entry name" value="SMC_hinge"/>
    <property type="match status" value="1"/>
</dbReference>
<keyword evidence="1 6" id="KW-0963">Cytoplasm</keyword>
<feature type="coiled-coil region" evidence="6">
    <location>
        <begin position="685"/>
        <end position="908"/>
    </location>
</feature>
<evidence type="ECO:0000259" key="7">
    <source>
        <dbReference type="SMART" id="SM00968"/>
    </source>
</evidence>
<proteinExistence type="inferred from homology"/>